<accession>A0A9N9GDZ0</accession>
<keyword evidence="2" id="KW-1185">Reference proteome</keyword>
<protein>
    <submittedName>
        <fullName evidence="1">718_t:CDS:1</fullName>
    </submittedName>
</protein>
<proteinExistence type="predicted"/>
<comment type="caution">
    <text evidence="1">The sequence shown here is derived from an EMBL/GenBank/DDBJ whole genome shotgun (WGS) entry which is preliminary data.</text>
</comment>
<organism evidence="1 2">
    <name type="scientific">Funneliformis caledonium</name>
    <dbReference type="NCBI Taxonomy" id="1117310"/>
    <lineage>
        <taxon>Eukaryota</taxon>
        <taxon>Fungi</taxon>
        <taxon>Fungi incertae sedis</taxon>
        <taxon>Mucoromycota</taxon>
        <taxon>Glomeromycotina</taxon>
        <taxon>Glomeromycetes</taxon>
        <taxon>Glomerales</taxon>
        <taxon>Glomeraceae</taxon>
        <taxon>Funneliformis</taxon>
    </lineage>
</organism>
<name>A0A9N9GDZ0_9GLOM</name>
<dbReference type="AlphaFoldDB" id="A0A9N9GDZ0"/>
<evidence type="ECO:0000313" key="2">
    <source>
        <dbReference type="Proteomes" id="UP000789570"/>
    </source>
</evidence>
<evidence type="ECO:0000313" key="1">
    <source>
        <dbReference type="EMBL" id="CAG8600662.1"/>
    </source>
</evidence>
<sequence length="69" mass="7507">MVTVNTQRSTRDDNTILLDAIAACESVQISILEFSRVVYIAARIATISASVEEGECETNVALKESKGQF</sequence>
<gene>
    <name evidence="1" type="ORF">FCALED_LOCUS8575</name>
</gene>
<dbReference type="EMBL" id="CAJVPQ010002537">
    <property type="protein sequence ID" value="CAG8600662.1"/>
    <property type="molecule type" value="Genomic_DNA"/>
</dbReference>
<dbReference type="Proteomes" id="UP000789570">
    <property type="component" value="Unassembled WGS sequence"/>
</dbReference>
<reference evidence="1" key="1">
    <citation type="submission" date="2021-06" db="EMBL/GenBank/DDBJ databases">
        <authorList>
            <person name="Kallberg Y."/>
            <person name="Tangrot J."/>
            <person name="Rosling A."/>
        </authorList>
    </citation>
    <scope>NUCLEOTIDE SEQUENCE</scope>
    <source>
        <strain evidence="1">UK204</strain>
    </source>
</reference>